<dbReference type="AlphaFoldDB" id="A0A363P0A2"/>
<dbReference type="GO" id="GO:0009279">
    <property type="term" value="C:cell outer membrane"/>
    <property type="evidence" value="ECO:0007669"/>
    <property type="project" value="UniProtKB-SubCell"/>
</dbReference>
<keyword evidence="4" id="KW-0472">Membrane</keyword>
<evidence type="ECO:0000256" key="5">
    <source>
        <dbReference type="ARBA" id="ARBA00023237"/>
    </source>
</evidence>
<feature type="domain" description="SusD-like N-terminal" evidence="7">
    <location>
        <begin position="33"/>
        <end position="220"/>
    </location>
</feature>
<evidence type="ECO:0000259" key="6">
    <source>
        <dbReference type="Pfam" id="PF07980"/>
    </source>
</evidence>
<evidence type="ECO:0000256" key="2">
    <source>
        <dbReference type="ARBA" id="ARBA00006275"/>
    </source>
</evidence>
<dbReference type="PROSITE" id="PS51257">
    <property type="entry name" value="PROKAR_LIPOPROTEIN"/>
    <property type="match status" value="1"/>
</dbReference>
<proteinExistence type="inferred from homology"/>
<dbReference type="OrthoDB" id="5694214at2"/>
<dbReference type="SUPFAM" id="SSF48452">
    <property type="entry name" value="TPR-like"/>
    <property type="match status" value="1"/>
</dbReference>
<keyword evidence="3" id="KW-0732">Signal</keyword>
<comment type="similarity">
    <text evidence="2">Belongs to the SusD family.</text>
</comment>
<evidence type="ECO:0000256" key="3">
    <source>
        <dbReference type="ARBA" id="ARBA00022729"/>
    </source>
</evidence>
<dbReference type="Pfam" id="PF14322">
    <property type="entry name" value="SusD-like_3"/>
    <property type="match status" value="1"/>
</dbReference>
<dbReference type="Gene3D" id="1.25.40.390">
    <property type="match status" value="1"/>
</dbReference>
<dbReference type="Proteomes" id="UP000250831">
    <property type="component" value="Unassembled WGS sequence"/>
</dbReference>
<sequence>MKKIFIFSVAATLTLASCKDVLEKYPLDKPSAETFYNSASEIERGVNACYDNLRETGTNMYNFPMSLDLMTDIGFPRQDSRFKEIAKGEHSSEADIFLTVWRSSYTGINRVNNMQTVINEKSNLLTDEQRKFLEGQLLFLRAYYYTRLVTYFGDVPLLLKPVETLNEARNVTRTPKAEVIAHIMKDYDDAVLRLPEAYSNPVDLGRATKGTANAYKARAALYFGMYDVAAKSAKAVMDSKKYSLYAKYGDLFVSKGLRDPANKEVIFSEDFSAEIAKYTELTLHNSSRNTGGWSTSVPSQNLVDSYHCIDDKNISESTWFNKAKPFENRDPRLKLSIVLPGEKFGDYRYQTHMDSVTCYQYSTGRMVTNNDSYSINQFTSFTGYLTRKYNDEEYVGRNTKCDYPIILLRYAEVLLTYAEAKIELNQIDQSVLDALNAIRQDRVDVKMPAFTLASLGGQEKARVKVRHERKIELAFEGHRYTDLRRWGLAEIYANVPILGRPFKGNYTEWPNITYDLNDEPVYNVNNYAPHPSTDYRVIENRLFIKGKHELWPIPQTERNMNPKLNQNPQY</sequence>
<dbReference type="CDD" id="cd08977">
    <property type="entry name" value="SusD"/>
    <property type="match status" value="1"/>
</dbReference>
<keyword evidence="5" id="KW-0998">Cell outer membrane</keyword>
<dbReference type="EMBL" id="QCXX01000001">
    <property type="protein sequence ID" value="PUV26303.1"/>
    <property type="molecule type" value="Genomic_DNA"/>
</dbReference>
<dbReference type="InterPro" id="IPR012944">
    <property type="entry name" value="SusD_RagB_dom"/>
</dbReference>
<gene>
    <name evidence="8" type="ORF">DCO56_04950</name>
</gene>
<protein>
    <submittedName>
        <fullName evidence="8">RagB/SusD family nutrient uptake outer membrane protein</fullName>
    </submittedName>
</protein>
<evidence type="ECO:0000256" key="1">
    <source>
        <dbReference type="ARBA" id="ARBA00004442"/>
    </source>
</evidence>
<comment type="caution">
    <text evidence="8">The sequence shown here is derived from an EMBL/GenBank/DDBJ whole genome shotgun (WGS) entry which is preliminary data.</text>
</comment>
<evidence type="ECO:0000256" key="4">
    <source>
        <dbReference type="ARBA" id="ARBA00023136"/>
    </source>
</evidence>
<reference evidence="8 9" key="1">
    <citation type="submission" date="2018-04" db="EMBL/GenBank/DDBJ databases">
        <title>Sphingobacterium sp. M46 Genome.</title>
        <authorList>
            <person name="Cheng J."/>
            <person name="Li Y."/>
        </authorList>
    </citation>
    <scope>NUCLEOTIDE SEQUENCE [LARGE SCALE GENOMIC DNA]</scope>
    <source>
        <strain evidence="8 9">M46</strain>
    </source>
</reference>
<dbReference type="RefSeq" id="WP_108632592.1">
    <property type="nucleotide sequence ID" value="NZ_QCXX01000001.1"/>
</dbReference>
<dbReference type="InterPro" id="IPR033985">
    <property type="entry name" value="SusD-like_N"/>
</dbReference>
<feature type="domain" description="RagB/SusD" evidence="6">
    <location>
        <begin position="263"/>
        <end position="570"/>
    </location>
</feature>
<evidence type="ECO:0000259" key="7">
    <source>
        <dbReference type="Pfam" id="PF14322"/>
    </source>
</evidence>
<evidence type="ECO:0000313" key="8">
    <source>
        <dbReference type="EMBL" id="PUV26303.1"/>
    </source>
</evidence>
<name>A0A363P0A2_9SPHI</name>
<evidence type="ECO:0000313" key="9">
    <source>
        <dbReference type="Proteomes" id="UP000250831"/>
    </source>
</evidence>
<dbReference type="Pfam" id="PF07980">
    <property type="entry name" value="SusD_RagB"/>
    <property type="match status" value="1"/>
</dbReference>
<accession>A0A363P0A2</accession>
<keyword evidence="9" id="KW-1185">Reference proteome</keyword>
<comment type="subcellular location">
    <subcellularLocation>
        <location evidence="1">Cell outer membrane</location>
    </subcellularLocation>
</comment>
<organism evidence="8 9">
    <name type="scientific">Sphingobacterium athyrii</name>
    <dbReference type="NCBI Taxonomy" id="2152717"/>
    <lineage>
        <taxon>Bacteria</taxon>
        <taxon>Pseudomonadati</taxon>
        <taxon>Bacteroidota</taxon>
        <taxon>Sphingobacteriia</taxon>
        <taxon>Sphingobacteriales</taxon>
        <taxon>Sphingobacteriaceae</taxon>
        <taxon>Sphingobacterium</taxon>
    </lineage>
</organism>
<dbReference type="InterPro" id="IPR011990">
    <property type="entry name" value="TPR-like_helical_dom_sf"/>
</dbReference>